<dbReference type="AlphaFoldDB" id="A0A7X6DP51"/>
<dbReference type="GO" id="GO:0003677">
    <property type="term" value="F:DNA binding"/>
    <property type="evidence" value="ECO:0007669"/>
    <property type="project" value="UniProtKB-KW"/>
</dbReference>
<comment type="caution">
    <text evidence="2">The sequence shown here is derived from an EMBL/GenBank/DDBJ whole genome shotgun (WGS) entry which is preliminary data.</text>
</comment>
<proteinExistence type="predicted"/>
<dbReference type="SUPFAM" id="SSF117856">
    <property type="entry name" value="AF0104/ALDC/Ptd012-like"/>
    <property type="match status" value="1"/>
</dbReference>
<organism evidence="2 3">
    <name type="scientific">Candidatus Manganitrophus noduliformans</name>
    <dbReference type="NCBI Taxonomy" id="2606439"/>
    <lineage>
        <taxon>Bacteria</taxon>
        <taxon>Pseudomonadati</taxon>
        <taxon>Nitrospirota</taxon>
        <taxon>Nitrospiria</taxon>
        <taxon>Candidatus Troglogloeales</taxon>
        <taxon>Candidatus Manganitrophaceae</taxon>
        <taxon>Candidatus Manganitrophus</taxon>
    </lineage>
</organism>
<dbReference type="RefSeq" id="WP_168059009.1">
    <property type="nucleotide sequence ID" value="NZ_VTOW01000001.1"/>
</dbReference>
<dbReference type="PIRSF" id="PIRSF016702">
    <property type="entry name" value="DNA_bp_PD1"/>
    <property type="match status" value="1"/>
</dbReference>
<reference evidence="2 3" key="1">
    <citation type="journal article" date="2020" name="Nature">
        <title>Bacterial chemolithoautotrophy via manganese oxidation.</title>
        <authorList>
            <person name="Yu H."/>
            <person name="Leadbetter J.R."/>
        </authorList>
    </citation>
    <scope>NUCLEOTIDE SEQUENCE [LARGE SCALE GENOMIC DNA]</scope>
    <source>
        <strain evidence="2 3">Mn-1</strain>
    </source>
</reference>
<dbReference type="PROSITE" id="PS51742">
    <property type="entry name" value="PPC"/>
    <property type="match status" value="1"/>
</dbReference>
<feature type="domain" description="PPC" evidence="1">
    <location>
        <begin position="8"/>
        <end position="143"/>
    </location>
</feature>
<dbReference type="InterPro" id="IPR025707">
    <property type="entry name" value="DNA_bp_PD1"/>
</dbReference>
<dbReference type="EMBL" id="VTOW01000001">
    <property type="protein sequence ID" value="NKE70775.1"/>
    <property type="molecule type" value="Genomic_DNA"/>
</dbReference>
<dbReference type="CDD" id="cd11378">
    <property type="entry name" value="DUF296"/>
    <property type="match status" value="1"/>
</dbReference>
<dbReference type="PANTHER" id="PTHR34988">
    <property type="entry name" value="PROTEIN, PUTATIVE-RELATED"/>
    <property type="match status" value="1"/>
</dbReference>
<keyword evidence="2" id="KW-0238">DNA-binding</keyword>
<dbReference type="InterPro" id="IPR005175">
    <property type="entry name" value="PPC_dom"/>
</dbReference>
<protein>
    <submittedName>
        <fullName evidence="2">DNA-binding protein</fullName>
    </submittedName>
</protein>
<accession>A0A7X6DP51</accession>
<keyword evidence="3" id="KW-1185">Reference proteome</keyword>
<dbReference type="Gene3D" id="3.30.1330.80">
    <property type="entry name" value="Hypothetical protein, similar to alpha- acetolactate decarboxylase, domain 2"/>
    <property type="match status" value="1"/>
</dbReference>
<evidence type="ECO:0000313" key="3">
    <source>
        <dbReference type="Proteomes" id="UP000534783"/>
    </source>
</evidence>
<dbReference type="Proteomes" id="UP000534783">
    <property type="component" value="Unassembled WGS sequence"/>
</dbReference>
<dbReference type="PANTHER" id="PTHR34988:SF1">
    <property type="entry name" value="DNA-BINDING PROTEIN"/>
    <property type="match status" value="1"/>
</dbReference>
<evidence type="ECO:0000313" key="2">
    <source>
        <dbReference type="EMBL" id="NKE70775.1"/>
    </source>
</evidence>
<evidence type="ECO:0000259" key="1">
    <source>
        <dbReference type="PROSITE" id="PS51742"/>
    </source>
</evidence>
<sequence length="143" mass="15745">MKEKLIRNREEQVYVLVFDKGDAVMEGLSKFAETHRLAAAQLTGIGGFQDVSLGFFEPDRKGYKAIPVREQVEVLSLTGNIALHQGAPKVHAHVVVGKADGTAHGGHLLEGHVWPTLEIVVTESPRHLQRRTDPETGLPLIRL</sequence>
<name>A0A7X6DP51_9BACT</name>
<dbReference type="Pfam" id="PF03479">
    <property type="entry name" value="PCC"/>
    <property type="match status" value="1"/>
</dbReference>
<gene>
    <name evidence="2" type="ORF">MNODULE_08490</name>
</gene>